<organism evidence="2">
    <name type="scientific">Mytilinidion resinicola</name>
    <dbReference type="NCBI Taxonomy" id="574789"/>
    <lineage>
        <taxon>Eukaryota</taxon>
        <taxon>Fungi</taxon>
        <taxon>Dikarya</taxon>
        <taxon>Ascomycota</taxon>
        <taxon>Pezizomycotina</taxon>
        <taxon>Dothideomycetes</taxon>
        <taxon>Pleosporomycetidae</taxon>
        <taxon>Mytilinidiales</taxon>
        <taxon>Mytilinidiaceae</taxon>
        <taxon>Mytilinidion</taxon>
    </lineage>
</organism>
<dbReference type="GeneID" id="54462202"/>
<feature type="coiled-coil region" evidence="1">
    <location>
        <begin position="194"/>
        <end position="240"/>
    </location>
</feature>
<protein>
    <submittedName>
        <fullName evidence="2 4">Uncharacterized protein</fullName>
    </submittedName>
</protein>
<evidence type="ECO:0000313" key="2">
    <source>
        <dbReference type="EMBL" id="KAF2803037.1"/>
    </source>
</evidence>
<dbReference type="OrthoDB" id="3883941at2759"/>
<evidence type="ECO:0000256" key="1">
    <source>
        <dbReference type="SAM" id="Coils"/>
    </source>
</evidence>
<sequence length="242" mass="26863">MTLQTAAEAWDIIQKRIAQIMELAGDAAQDILNNHPEIKSKVGGSVDQLKQMGDQYGPETKKQVDQTFDQIKDIMSSGLSADTATKIKKVVDEKIELVKKLRDEAWRKGIEQAKPYLDKNPKVKELVEENKDSLMKGDMGELWDKVKNAVNSGNTEDLEKYVKDAAGKAKDSRLGGLDTYLNMVPGAEKLVPQLKSLSEVAQKHGKEAEDLLKETVNEVSKVLSKKAEKAEEIAKKAEKEAK</sequence>
<dbReference type="EMBL" id="MU003720">
    <property type="protein sequence ID" value="KAF2803037.1"/>
    <property type="molecule type" value="Genomic_DNA"/>
</dbReference>
<keyword evidence="1" id="KW-0175">Coiled coil</keyword>
<reference evidence="4" key="2">
    <citation type="submission" date="2020-04" db="EMBL/GenBank/DDBJ databases">
        <authorList>
            <consortium name="NCBI Genome Project"/>
        </authorList>
    </citation>
    <scope>NUCLEOTIDE SEQUENCE</scope>
    <source>
        <strain evidence="4">CBS 304.34</strain>
    </source>
</reference>
<proteinExistence type="predicted"/>
<dbReference type="RefSeq" id="XP_033570001.1">
    <property type="nucleotide sequence ID" value="XM_033721309.1"/>
</dbReference>
<reference evidence="4" key="3">
    <citation type="submission" date="2025-04" db="UniProtKB">
        <authorList>
            <consortium name="RefSeq"/>
        </authorList>
    </citation>
    <scope>IDENTIFICATION</scope>
    <source>
        <strain evidence="4">CBS 304.34</strain>
    </source>
</reference>
<reference evidence="2 4" key="1">
    <citation type="journal article" date="2020" name="Stud. Mycol.">
        <title>101 Dothideomycetes genomes: a test case for predicting lifestyles and emergence of pathogens.</title>
        <authorList>
            <person name="Haridas S."/>
            <person name="Albert R."/>
            <person name="Binder M."/>
            <person name="Bloem J."/>
            <person name="Labutti K."/>
            <person name="Salamov A."/>
            <person name="Andreopoulos B."/>
            <person name="Baker S."/>
            <person name="Barry K."/>
            <person name="Bills G."/>
            <person name="Bluhm B."/>
            <person name="Cannon C."/>
            <person name="Castanera R."/>
            <person name="Culley D."/>
            <person name="Daum C."/>
            <person name="Ezra D."/>
            <person name="Gonzalez J."/>
            <person name="Henrissat B."/>
            <person name="Kuo A."/>
            <person name="Liang C."/>
            <person name="Lipzen A."/>
            <person name="Lutzoni F."/>
            <person name="Magnuson J."/>
            <person name="Mondo S."/>
            <person name="Nolan M."/>
            <person name="Ohm R."/>
            <person name="Pangilinan J."/>
            <person name="Park H.-J."/>
            <person name="Ramirez L."/>
            <person name="Alfaro M."/>
            <person name="Sun H."/>
            <person name="Tritt A."/>
            <person name="Yoshinaga Y."/>
            <person name="Zwiers L.-H."/>
            <person name="Turgeon B."/>
            <person name="Goodwin S."/>
            <person name="Spatafora J."/>
            <person name="Crous P."/>
            <person name="Grigoriev I."/>
        </authorList>
    </citation>
    <scope>NUCLEOTIDE SEQUENCE</scope>
    <source>
        <strain evidence="2 4">CBS 304.34</strain>
    </source>
</reference>
<dbReference type="Proteomes" id="UP000504636">
    <property type="component" value="Unplaced"/>
</dbReference>
<name>A0A6A6Y5H5_9PEZI</name>
<keyword evidence="3" id="KW-1185">Reference proteome</keyword>
<accession>A0A6A6Y5H5</accession>
<evidence type="ECO:0000313" key="4">
    <source>
        <dbReference type="RefSeq" id="XP_033570001.1"/>
    </source>
</evidence>
<evidence type="ECO:0000313" key="3">
    <source>
        <dbReference type="Proteomes" id="UP000504636"/>
    </source>
</evidence>
<dbReference type="AlphaFoldDB" id="A0A6A6Y5H5"/>
<gene>
    <name evidence="2 4" type="ORF">BDZ99DRAFT_468661</name>
</gene>